<dbReference type="EMBL" id="VSSQ01034393">
    <property type="protein sequence ID" value="MPM86323.1"/>
    <property type="molecule type" value="Genomic_DNA"/>
</dbReference>
<organism evidence="1">
    <name type="scientific">bioreactor metagenome</name>
    <dbReference type="NCBI Taxonomy" id="1076179"/>
    <lineage>
        <taxon>unclassified sequences</taxon>
        <taxon>metagenomes</taxon>
        <taxon>ecological metagenomes</taxon>
    </lineage>
</organism>
<evidence type="ECO:0000313" key="1">
    <source>
        <dbReference type="EMBL" id="MPM86323.1"/>
    </source>
</evidence>
<protein>
    <submittedName>
        <fullName evidence="1">Uncharacterized protein</fullName>
    </submittedName>
</protein>
<dbReference type="AlphaFoldDB" id="A0A645DBJ8"/>
<reference evidence="1" key="1">
    <citation type="submission" date="2019-08" db="EMBL/GenBank/DDBJ databases">
        <authorList>
            <person name="Kucharzyk K."/>
            <person name="Murdoch R.W."/>
            <person name="Higgins S."/>
            <person name="Loffler F."/>
        </authorList>
    </citation>
    <scope>NUCLEOTIDE SEQUENCE</scope>
</reference>
<comment type="caution">
    <text evidence="1">The sequence shown here is derived from an EMBL/GenBank/DDBJ whole genome shotgun (WGS) entry which is preliminary data.</text>
</comment>
<sequence>MYMSGLQKQMGRYFMLGKEQAVVISILSLIWKDNTGEMTIKNYKKISVLNIEKLQMA</sequence>
<proteinExistence type="predicted"/>
<name>A0A645DBJ8_9ZZZZ</name>
<gene>
    <name evidence="1" type="ORF">SDC9_133412</name>
</gene>
<accession>A0A645DBJ8</accession>